<proteinExistence type="predicted"/>
<evidence type="ECO:0000313" key="6">
    <source>
        <dbReference type="Proteomes" id="UP000464186"/>
    </source>
</evidence>
<organism evidence="5 6">
    <name type="scientific">Pseudarthrobacter psychrotolerans</name>
    <dbReference type="NCBI Taxonomy" id="2697569"/>
    <lineage>
        <taxon>Bacteria</taxon>
        <taxon>Bacillati</taxon>
        <taxon>Actinomycetota</taxon>
        <taxon>Actinomycetes</taxon>
        <taxon>Micrococcales</taxon>
        <taxon>Micrococcaceae</taxon>
        <taxon>Pseudarthrobacter</taxon>
    </lineage>
</organism>
<evidence type="ECO:0000256" key="1">
    <source>
        <dbReference type="ARBA" id="ARBA00023015"/>
    </source>
</evidence>
<dbReference type="AlphaFoldDB" id="A0A6P1NP60"/>
<protein>
    <submittedName>
        <fullName evidence="5">DeoR family transcriptional regulator</fullName>
    </submittedName>
</protein>
<evidence type="ECO:0000259" key="4">
    <source>
        <dbReference type="PROSITE" id="PS51000"/>
    </source>
</evidence>
<dbReference type="PANTHER" id="PTHR30363:SF44">
    <property type="entry name" value="AGA OPERON TRANSCRIPTIONAL REPRESSOR-RELATED"/>
    <property type="match status" value="1"/>
</dbReference>
<name>A0A6P1NP60_9MICC</name>
<evidence type="ECO:0000256" key="3">
    <source>
        <dbReference type="ARBA" id="ARBA00023163"/>
    </source>
</evidence>
<dbReference type="InterPro" id="IPR014036">
    <property type="entry name" value="DeoR-like_C"/>
</dbReference>
<dbReference type="Proteomes" id="UP000464186">
    <property type="component" value="Chromosome"/>
</dbReference>
<dbReference type="InterPro" id="IPR037171">
    <property type="entry name" value="NagB/RpiA_transferase-like"/>
</dbReference>
<keyword evidence="6" id="KW-1185">Reference proteome</keyword>
<dbReference type="SMART" id="SM00420">
    <property type="entry name" value="HTH_DEOR"/>
    <property type="match status" value="1"/>
</dbReference>
<dbReference type="SUPFAM" id="SSF100950">
    <property type="entry name" value="NagB/RpiA/CoA transferase-like"/>
    <property type="match status" value="1"/>
</dbReference>
<dbReference type="SMART" id="SM01134">
    <property type="entry name" value="DeoRC"/>
    <property type="match status" value="1"/>
</dbReference>
<dbReference type="PROSITE" id="PS51000">
    <property type="entry name" value="HTH_DEOR_2"/>
    <property type="match status" value="1"/>
</dbReference>
<dbReference type="KEGG" id="psey:GU243_15350"/>
<dbReference type="PROSITE" id="PS00894">
    <property type="entry name" value="HTH_DEOR_1"/>
    <property type="match status" value="1"/>
</dbReference>
<dbReference type="InterPro" id="IPR018356">
    <property type="entry name" value="Tscrpt_reg_HTH_DeoR_CS"/>
</dbReference>
<accession>A0A6P1NP60</accession>
<reference evidence="5 6" key="1">
    <citation type="submission" date="2020-01" db="EMBL/GenBank/DDBJ databases">
        <title>Pseudarthrobacter psychrotolerans sp. nov., isolated from antarctic soil.</title>
        <authorList>
            <person name="Shin Y."/>
            <person name="Park W."/>
        </authorList>
    </citation>
    <scope>NUCLEOTIDE SEQUENCE [LARGE SCALE GENOMIC DNA]</scope>
    <source>
        <strain evidence="5 6">YJ56</strain>
    </source>
</reference>
<dbReference type="Pfam" id="PF00455">
    <property type="entry name" value="DeoRC"/>
    <property type="match status" value="1"/>
</dbReference>
<feature type="domain" description="HTH deoR-type" evidence="4">
    <location>
        <begin position="12"/>
        <end position="67"/>
    </location>
</feature>
<keyword evidence="2" id="KW-0238">DNA-binding</keyword>
<dbReference type="InterPro" id="IPR036390">
    <property type="entry name" value="WH_DNA-bd_sf"/>
</dbReference>
<evidence type="ECO:0000256" key="2">
    <source>
        <dbReference type="ARBA" id="ARBA00023125"/>
    </source>
</evidence>
<dbReference type="PRINTS" id="PR00037">
    <property type="entry name" value="HTHLACR"/>
</dbReference>
<dbReference type="SUPFAM" id="SSF46785">
    <property type="entry name" value="Winged helix' DNA-binding domain"/>
    <property type="match status" value="1"/>
</dbReference>
<keyword evidence="1" id="KW-0805">Transcription regulation</keyword>
<gene>
    <name evidence="5" type="ORF">GU243_15350</name>
</gene>
<dbReference type="EMBL" id="CP047898">
    <property type="protein sequence ID" value="QHK20863.1"/>
    <property type="molecule type" value="Genomic_DNA"/>
</dbReference>
<dbReference type="InterPro" id="IPR050313">
    <property type="entry name" value="Carb_Metab_HTH_regulators"/>
</dbReference>
<dbReference type="GO" id="GO:0003677">
    <property type="term" value="F:DNA binding"/>
    <property type="evidence" value="ECO:0007669"/>
    <property type="project" value="UniProtKB-KW"/>
</dbReference>
<evidence type="ECO:0000313" key="5">
    <source>
        <dbReference type="EMBL" id="QHK20863.1"/>
    </source>
</evidence>
<keyword evidence="3" id="KW-0804">Transcription</keyword>
<dbReference type="PANTHER" id="PTHR30363">
    <property type="entry name" value="HTH-TYPE TRANSCRIPTIONAL REGULATOR SRLR-RELATED"/>
    <property type="match status" value="1"/>
</dbReference>
<sequence length="270" mass="29782">MMNDNPGLKKPRITRQRRIIEHVVGAGFSSAADLATLTNVSLMTIHRDIDDLATRGILRKVHGGVSALPSTVFEASSEIRMQIQPQAKTALARKALEMVEPGMSVMLDDSTTVFALARLLNDVGPLTVITNYRQAIELFRENDDIRLIVTGGQYSRTHDSFIGLPNDGSFSSYAVDVVFQSTSTMGSEMTYHQEQDVVHMKRAMLKAGTRRVLMMDGSKAGRTSLHHYVPVSDFTDLILTDDVSSEFREAVSEHTTLHIAPLHSTHSQTG</sequence>
<dbReference type="GO" id="GO:0003700">
    <property type="term" value="F:DNA-binding transcription factor activity"/>
    <property type="evidence" value="ECO:0007669"/>
    <property type="project" value="InterPro"/>
</dbReference>
<dbReference type="Pfam" id="PF08220">
    <property type="entry name" value="HTH_DeoR"/>
    <property type="match status" value="1"/>
</dbReference>
<dbReference type="InterPro" id="IPR001034">
    <property type="entry name" value="DeoR_HTH"/>
</dbReference>